<dbReference type="AlphaFoldDB" id="A0A1V9ZK12"/>
<dbReference type="Gene3D" id="3.40.50.1820">
    <property type="entry name" value="alpha/beta hydrolase"/>
    <property type="match status" value="1"/>
</dbReference>
<feature type="domain" description="Serine hydrolase" evidence="2">
    <location>
        <begin position="2"/>
        <end position="208"/>
    </location>
</feature>
<dbReference type="InterPro" id="IPR050593">
    <property type="entry name" value="LovG"/>
</dbReference>
<accession>A0A1V9ZK12</accession>
<dbReference type="Proteomes" id="UP000243579">
    <property type="component" value="Unassembled WGS sequence"/>
</dbReference>
<name>A0A1V9ZK12_ACHHY</name>
<protein>
    <submittedName>
        <fullName evidence="3">Serine hydrolase (FSH1)-like protein</fullName>
    </submittedName>
</protein>
<dbReference type="GO" id="GO:0016787">
    <property type="term" value="F:hydrolase activity"/>
    <property type="evidence" value="ECO:0007669"/>
    <property type="project" value="UniProtKB-KW"/>
</dbReference>
<keyword evidence="4" id="KW-1185">Reference proteome</keyword>
<dbReference type="EMBL" id="JNBR01000087">
    <property type="protein sequence ID" value="OQR98316.1"/>
    <property type="molecule type" value="Genomic_DNA"/>
</dbReference>
<sequence>MTSRKLRVLCLHGWRTSNKVLQVQMVGLQQALGGKDGVEFVSLNAPFPAKGPAHAEVETFFGKAGHYYEWWDHVEEPATDTTPKRNHYVGFPRSLAFLQGQVDALGPFDAVLGFSQGAAMTTLLTAHYLAQGAVPYKAVMLFCGLLPRDAMPEALRIADGNYHLNIPSLHVLGEVDPIFSWGQKLVGAYESSTRNVYIHPDGHKFPTLPKGNAMYTEIAAALRAACK</sequence>
<evidence type="ECO:0000313" key="4">
    <source>
        <dbReference type="Proteomes" id="UP000243579"/>
    </source>
</evidence>
<dbReference type="PANTHER" id="PTHR48070:SF6">
    <property type="entry name" value="ESTERASE OVCA2"/>
    <property type="match status" value="1"/>
</dbReference>
<gene>
    <name evidence="3" type="ORF">ACHHYP_08757</name>
</gene>
<dbReference type="GO" id="GO:0005737">
    <property type="term" value="C:cytoplasm"/>
    <property type="evidence" value="ECO:0007669"/>
    <property type="project" value="TreeGrafter"/>
</dbReference>
<reference evidence="3 4" key="1">
    <citation type="journal article" date="2014" name="Genome Biol. Evol.">
        <title>The secreted proteins of Achlya hypogyna and Thraustotheca clavata identify the ancestral oomycete secretome and reveal gene acquisitions by horizontal gene transfer.</title>
        <authorList>
            <person name="Misner I."/>
            <person name="Blouin N."/>
            <person name="Leonard G."/>
            <person name="Richards T.A."/>
            <person name="Lane C.E."/>
        </authorList>
    </citation>
    <scope>NUCLEOTIDE SEQUENCE [LARGE SCALE GENOMIC DNA]</scope>
    <source>
        <strain evidence="3 4">ATCC 48635</strain>
    </source>
</reference>
<dbReference type="GO" id="GO:0005634">
    <property type="term" value="C:nucleus"/>
    <property type="evidence" value="ECO:0007669"/>
    <property type="project" value="TreeGrafter"/>
</dbReference>
<dbReference type="STRING" id="1202772.A0A1V9ZK12"/>
<evidence type="ECO:0000313" key="3">
    <source>
        <dbReference type="EMBL" id="OQR98316.1"/>
    </source>
</evidence>
<dbReference type="OrthoDB" id="414698at2759"/>
<dbReference type="Pfam" id="PF03959">
    <property type="entry name" value="FSH1"/>
    <property type="match status" value="1"/>
</dbReference>
<organism evidence="3 4">
    <name type="scientific">Achlya hypogyna</name>
    <name type="common">Oomycete</name>
    <name type="synonym">Protoachlya hypogyna</name>
    <dbReference type="NCBI Taxonomy" id="1202772"/>
    <lineage>
        <taxon>Eukaryota</taxon>
        <taxon>Sar</taxon>
        <taxon>Stramenopiles</taxon>
        <taxon>Oomycota</taxon>
        <taxon>Saprolegniomycetes</taxon>
        <taxon>Saprolegniales</taxon>
        <taxon>Achlyaceae</taxon>
        <taxon>Achlya</taxon>
    </lineage>
</organism>
<evidence type="ECO:0000259" key="2">
    <source>
        <dbReference type="Pfam" id="PF03959"/>
    </source>
</evidence>
<proteinExistence type="predicted"/>
<evidence type="ECO:0000256" key="1">
    <source>
        <dbReference type="ARBA" id="ARBA00022801"/>
    </source>
</evidence>
<dbReference type="SUPFAM" id="SSF53474">
    <property type="entry name" value="alpha/beta-Hydrolases"/>
    <property type="match status" value="1"/>
</dbReference>
<dbReference type="InterPro" id="IPR029058">
    <property type="entry name" value="AB_hydrolase_fold"/>
</dbReference>
<dbReference type="InterPro" id="IPR005645">
    <property type="entry name" value="FSH-like_dom"/>
</dbReference>
<keyword evidence="1 3" id="KW-0378">Hydrolase</keyword>
<dbReference type="PANTHER" id="PTHR48070">
    <property type="entry name" value="ESTERASE OVCA2"/>
    <property type="match status" value="1"/>
</dbReference>
<comment type="caution">
    <text evidence="3">The sequence shown here is derived from an EMBL/GenBank/DDBJ whole genome shotgun (WGS) entry which is preliminary data.</text>
</comment>